<dbReference type="InterPro" id="IPR009057">
    <property type="entry name" value="Homeodomain-like_sf"/>
</dbReference>
<dbReference type="InterPro" id="IPR050109">
    <property type="entry name" value="HTH-type_TetR-like_transc_reg"/>
</dbReference>
<dbReference type="Pfam" id="PF00440">
    <property type="entry name" value="TetR_N"/>
    <property type="match status" value="1"/>
</dbReference>
<dbReference type="AlphaFoldDB" id="A0A7K0CSR7"/>
<protein>
    <recommendedName>
        <fullName evidence="6">HTH tetR-type domain-containing protein</fullName>
    </recommendedName>
</protein>
<dbReference type="PANTHER" id="PTHR30055">
    <property type="entry name" value="HTH-TYPE TRANSCRIPTIONAL REGULATOR RUTR"/>
    <property type="match status" value="1"/>
</dbReference>
<feature type="domain" description="HTH tetR-type" evidence="6">
    <location>
        <begin position="22"/>
        <end position="82"/>
    </location>
</feature>
<gene>
    <name evidence="7" type="ORF">SRB5_66900</name>
</gene>
<dbReference type="Proteomes" id="UP000466345">
    <property type="component" value="Unassembled WGS sequence"/>
</dbReference>
<keyword evidence="1" id="KW-0805">Transcription regulation</keyword>
<evidence type="ECO:0000256" key="1">
    <source>
        <dbReference type="ARBA" id="ARBA00023015"/>
    </source>
</evidence>
<feature type="DNA-binding region" description="H-T-H motif" evidence="4">
    <location>
        <begin position="45"/>
        <end position="64"/>
    </location>
</feature>
<dbReference type="GO" id="GO:0000976">
    <property type="term" value="F:transcription cis-regulatory region binding"/>
    <property type="evidence" value="ECO:0007669"/>
    <property type="project" value="TreeGrafter"/>
</dbReference>
<name>A0A7K0CSR7_9ACTN</name>
<dbReference type="EMBL" id="WEGJ01000057">
    <property type="protein sequence ID" value="MQY16491.1"/>
    <property type="molecule type" value="Genomic_DNA"/>
</dbReference>
<evidence type="ECO:0000313" key="8">
    <source>
        <dbReference type="Proteomes" id="UP000466345"/>
    </source>
</evidence>
<dbReference type="RefSeq" id="WP_323378924.1">
    <property type="nucleotide sequence ID" value="NZ_WEGJ01000057.1"/>
</dbReference>
<dbReference type="Pfam" id="PF17918">
    <property type="entry name" value="TetR_C_15"/>
    <property type="match status" value="1"/>
</dbReference>
<evidence type="ECO:0000259" key="6">
    <source>
        <dbReference type="PROSITE" id="PS50977"/>
    </source>
</evidence>
<sequence>MTETAETSSTRRPARRRQARGEKRIDQLLRAAGRVFHEKGYAGATTNAIAREAQVSPGTLYQFFPNKEALAIELGRRYNQELRDAHSEALAPGNALLPLDDLIDTVIDPLVAFSVENPAFHTLLEGGDAPEGYAREHDTVSASLVASTQALVQARAPELTDTEAERITQMTFAIFKGGLDLISAHTGAARDAYTTQLKSALRGYLAPLVGTDALTPRPGDA</sequence>
<dbReference type="SUPFAM" id="SSF46689">
    <property type="entry name" value="Homeodomain-like"/>
    <property type="match status" value="1"/>
</dbReference>
<evidence type="ECO:0000313" key="7">
    <source>
        <dbReference type="EMBL" id="MQY16491.1"/>
    </source>
</evidence>
<dbReference type="PROSITE" id="PS50977">
    <property type="entry name" value="HTH_TETR_2"/>
    <property type="match status" value="1"/>
</dbReference>
<keyword evidence="3" id="KW-0804">Transcription</keyword>
<evidence type="ECO:0000256" key="3">
    <source>
        <dbReference type="ARBA" id="ARBA00023163"/>
    </source>
</evidence>
<dbReference type="PRINTS" id="PR00455">
    <property type="entry name" value="HTHTETR"/>
</dbReference>
<evidence type="ECO:0000256" key="4">
    <source>
        <dbReference type="PROSITE-ProRule" id="PRU00335"/>
    </source>
</evidence>
<feature type="region of interest" description="Disordered" evidence="5">
    <location>
        <begin position="1"/>
        <end position="21"/>
    </location>
</feature>
<dbReference type="GO" id="GO:0003700">
    <property type="term" value="F:DNA-binding transcription factor activity"/>
    <property type="evidence" value="ECO:0007669"/>
    <property type="project" value="TreeGrafter"/>
</dbReference>
<comment type="caution">
    <text evidence="7">The sequence shown here is derived from an EMBL/GenBank/DDBJ whole genome shotgun (WGS) entry which is preliminary data.</text>
</comment>
<dbReference type="InterPro" id="IPR001647">
    <property type="entry name" value="HTH_TetR"/>
</dbReference>
<feature type="compositionally biased region" description="Polar residues" evidence="5">
    <location>
        <begin position="1"/>
        <end position="10"/>
    </location>
</feature>
<dbReference type="PROSITE" id="PS01081">
    <property type="entry name" value="HTH_TETR_1"/>
    <property type="match status" value="1"/>
</dbReference>
<dbReference type="PANTHER" id="PTHR30055:SF234">
    <property type="entry name" value="HTH-TYPE TRANSCRIPTIONAL REGULATOR BETI"/>
    <property type="match status" value="1"/>
</dbReference>
<accession>A0A7K0CSR7</accession>
<reference evidence="7 8" key="1">
    <citation type="submission" date="2019-10" db="EMBL/GenBank/DDBJ databases">
        <title>Streptomyces smaragdinus sp. nov. and Streptomyces fabii sp. nov., isolated from the gut of fungus growing-termite Macrotermes natalensis.</title>
        <authorList>
            <person name="Schwitalla J."/>
            <person name="Benndorf R."/>
            <person name="Martin K."/>
            <person name="De Beer W."/>
            <person name="Kaster A.-K."/>
            <person name="Vollmers J."/>
            <person name="Poulsen M."/>
            <person name="Beemelmanns C."/>
        </authorList>
    </citation>
    <scope>NUCLEOTIDE SEQUENCE [LARGE SCALE GENOMIC DNA]</scope>
    <source>
        <strain evidence="7 8">RB5</strain>
    </source>
</reference>
<proteinExistence type="predicted"/>
<dbReference type="InterPro" id="IPR023772">
    <property type="entry name" value="DNA-bd_HTH_TetR-type_CS"/>
</dbReference>
<keyword evidence="8" id="KW-1185">Reference proteome</keyword>
<keyword evidence="2 4" id="KW-0238">DNA-binding</keyword>
<dbReference type="Gene3D" id="1.10.357.10">
    <property type="entry name" value="Tetracycline Repressor, domain 2"/>
    <property type="match status" value="1"/>
</dbReference>
<organism evidence="7 8">
    <name type="scientific">Streptomyces smaragdinus</name>
    <dbReference type="NCBI Taxonomy" id="2585196"/>
    <lineage>
        <taxon>Bacteria</taxon>
        <taxon>Bacillati</taxon>
        <taxon>Actinomycetota</taxon>
        <taxon>Actinomycetes</taxon>
        <taxon>Kitasatosporales</taxon>
        <taxon>Streptomycetaceae</taxon>
        <taxon>Streptomyces</taxon>
    </lineage>
</organism>
<dbReference type="InterPro" id="IPR041669">
    <property type="entry name" value="TetR_C_15"/>
</dbReference>
<evidence type="ECO:0000256" key="2">
    <source>
        <dbReference type="ARBA" id="ARBA00023125"/>
    </source>
</evidence>
<evidence type="ECO:0000256" key="5">
    <source>
        <dbReference type="SAM" id="MobiDB-lite"/>
    </source>
</evidence>